<dbReference type="OrthoDB" id="9796448at2"/>
<sequence>MLMTTTNVLEGRRIAAYKGIVTGEAIIGANVFRDFLAGVRDIIGGRSGAYENALREAREAAYEEMQNDAERLGANAIVAVDIDYENITTGKGTMLMVSVSGTAVVIE</sequence>
<dbReference type="Gene3D" id="3.30.110.70">
    <property type="entry name" value="Hypothetical protein apc22750. Chain B"/>
    <property type="match status" value="1"/>
</dbReference>
<dbReference type="Pfam" id="PF01906">
    <property type="entry name" value="YbjQ_1"/>
    <property type="match status" value="1"/>
</dbReference>
<dbReference type="InterPro" id="IPR035439">
    <property type="entry name" value="UPF0145_dom_sf"/>
</dbReference>
<dbReference type="RefSeq" id="WP_045679221.1">
    <property type="nucleotide sequence ID" value="NZ_CP010803.1"/>
</dbReference>
<dbReference type="HAMAP" id="MF_00338">
    <property type="entry name" value="UPF0145"/>
    <property type="match status" value="1"/>
</dbReference>
<dbReference type="Proteomes" id="UP000032611">
    <property type="component" value="Chromosome"/>
</dbReference>
<dbReference type="STRING" id="1486262.TM49_01395"/>
<dbReference type="PATRIC" id="fig|1486262.3.peg.288"/>
<reference evidence="3 4" key="1">
    <citation type="journal article" date="2015" name="Genome Announc.">
        <title>Complete genome sequence of Martelella endophytica YC6887, which has antifungal activity associated with a halophyte.</title>
        <authorList>
            <person name="Khan A."/>
            <person name="Khan H."/>
            <person name="Chung E.J."/>
            <person name="Hossain M.T."/>
            <person name="Chung Y.R."/>
        </authorList>
    </citation>
    <scope>NUCLEOTIDE SEQUENCE [LARGE SCALE GENOMIC DNA]</scope>
    <source>
        <strain evidence="3">YC6887</strain>
    </source>
</reference>
<organism evidence="3 4">
    <name type="scientific">Martelella endophytica</name>
    <dbReference type="NCBI Taxonomy" id="1486262"/>
    <lineage>
        <taxon>Bacteria</taxon>
        <taxon>Pseudomonadati</taxon>
        <taxon>Pseudomonadota</taxon>
        <taxon>Alphaproteobacteria</taxon>
        <taxon>Hyphomicrobiales</taxon>
        <taxon>Aurantimonadaceae</taxon>
        <taxon>Martelella</taxon>
    </lineage>
</organism>
<dbReference type="HOGENOM" id="CLU_117144_3_2_5"/>
<comment type="similarity">
    <text evidence="1 2">Belongs to the UPF0145 family.</text>
</comment>
<dbReference type="KEGG" id="mey:TM49_01395"/>
<gene>
    <name evidence="3" type="ORF">TM49_01395</name>
</gene>
<dbReference type="InterPro" id="IPR002765">
    <property type="entry name" value="UPF0145_YbjQ-like"/>
</dbReference>
<evidence type="ECO:0000313" key="3">
    <source>
        <dbReference type="EMBL" id="AJY44641.1"/>
    </source>
</evidence>
<dbReference type="PANTHER" id="PTHR34068:SF1">
    <property type="entry name" value="UPF0145 PROTEIN YBJQ"/>
    <property type="match status" value="1"/>
</dbReference>
<evidence type="ECO:0000256" key="1">
    <source>
        <dbReference type="ARBA" id="ARBA00010751"/>
    </source>
</evidence>
<evidence type="ECO:0000256" key="2">
    <source>
        <dbReference type="HAMAP-Rule" id="MF_00338"/>
    </source>
</evidence>
<accession>A0A0D5LKG3</accession>
<dbReference type="EMBL" id="CP010803">
    <property type="protein sequence ID" value="AJY44641.1"/>
    <property type="molecule type" value="Genomic_DNA"/>
</dbReference>
<keyword evidence="4" id="KW-1185">Reference proteome</keyword>
<proteinExistence type="inferred from homology"/>
<dbReference type="PANTHER" id="PTHR34068">
    <property type="entry name" value="UPF0145 PROTEIN YBJQ"/>
    <property type="match status" value="1"/>
</dbReference>
<dbReference type="SUPFAM" id="SSF117782">
    <property type="entry name" value="YbjQ-like"/>
    <property type="match status" value="1"/>
</dbReference>
<dbReference type="AlphaFoldDB" id="A0A0D5LKG3"/>
<name>A0A0D5LKG3_MAREN</name>
<evidence type="ECO:0000313" key="4">
    <source>
        <dbReference type="Proteomes" id="UP000032611"/>
    </source>
</evidence>
<protein>
    <recommendedName>
        <fullName evidence="2">UPF0145 protein TM49_01395</fullName>
    </recommendedName>
</protein>